<dbReference type="GO" id="GO:0005993">
    <property type="term" value="P:trehalose catabolic process"/>
    <property type="evidence" value="ECO:0007669"/>
    <property type="project" value="TreeGrafter"/>
</dbReference>
<dbReference type="SUPFAM" id="SSF48208">
    <property type="entry name" value="Six-hairpin glycosidases"/>
    <property type="match status" value="1"/>
</dbReference>
<name>A0A542XHF3_SALAC</name>
<feature type="domain" description="GH15-like" evidence="1">
    <location>
        <begin position="233"/>
        <end position="590"/>
    </location>
</feature>
<dbReference type="RefSeq" id="WP_018583173.1">
    <property type="nucleotide sequence ID" value="NZ_BOQM01000023.1"/>
</dbReference>
<keyword evidence="6" id="KW-1185">Reference proteome</keyword>
<evidence type="ECO:0000259" key="2">
    <source>
        <dbReference type="Pfam" id="PF19291"/>
    </source>
</evidence>
<dbReference type="InterPro" id="IPR045582">
    <property type="entry name" value="Trehalase-like_N"/>
</dbReference>
<accession>A0A542XHF3</accession>
<dbReference type="GO" id="GO:0015927">
    <property type="term" value="F:trehalase activity"/>
    <property type="evidence" value="ECO:0007669"/>
    <property type="project" value="TreeGrafter"/>
</dbReference>
<reference evidence="4 5" key="1">
    <citation type="submission" date="2019-06" db="EMBL/GenBank/DDBJ databases">
        <title>Sequencing the genomes of 1000 actinobacteria strains.</title>
        <authorList>
            <person name="Klenk H.-P."/>
        </authorList>
    </citation>
    <scope>NUCLEOTIDE SEQUENCE [LARGE SCALE GENOMIC DNA]</scope>
    <source>
        <strain evidence="4 5">DSM 44819</strain>
    </source>
</reference>
<dbReference type="PANTHER" id="PTHR31616:SF10">
    <property type="entry name" value="TREHALASE"/>
    <property type="match status" value="1"/>
</dbReference>
<comment type="caution">
    <text evidence="4">The sequence shown here is derived from an EMBL/GenBank/DDBJ whole genome shotgun (WGS) entry which is preliminary data.</text>
</comment>
<dbReference type="AlphaFoldDB" id="A0A542XHF3"/>
<proteinExistence type="predicted"/>
<dbReference type="EMBL" id="VFOL01000001">
    <property type="protein sequence ID" value="TQL35233.1"/>
    <property type="molecule type" value="Genomic_DNA"/>
</dbReference>
<dbReference type="Gene3D" id="1.50.10.10">
    <property type="match status" value="1"/>
</dbReference>
<dbReference type="EMBL" id="BOQM01000023">
    <property type="protein sequence ID" value="GIM86339.1"/>
    <property type="molecule type" value="Genomic_DNA"/>
</dbReference>
<evidence type="ECO:0000259" key="1">
    <source>
        <dbReference type="Pfam" id="PF00723"/>
    </source>
</evidence>
<dbReference type="InterPro" id="IPR011613">
    <property type="entry name" value="GH15-like"/>
</dbReference>
<gene>
    <name evidence="4" type="ORF">FB564_0264</name>
    <name evidence="3" type="ORF">Sar04_30750</name>
</gene>
<evidence type="ECO:0000313" key="6">
    <source>
        <dbReference type="Proteomes" id="UP000677457"/>
    </source>
</evidence>
<feature type="domain" description="Trehalase-like N-terminal" evidence="2">
    <location>
        <begin position="4"/>
        <end position="177"/>
    </location>
</feature>
<evidence type="ECO:0000313" key="3">
    <source>
        <dbReference type="EMBL" id="GIM86339.1"/>
    </source>
</evidence>
<dbReference type="Proteomes" id="UP000315983">
    <property type="component" value="Unassembled WGS sequence"/>
</dbReference>
<evidence type="ECO:0000313" key="5">
    <source>
        <dbReference type="Proteomes" id="UP000315983"/>
    </source>
</evidence>
<dbReference type="Proteomes" id="UP000677457">
    <property type="component" value="Unassembled WGS sequence"/>
</dbReference>
<sequence>MDQPTISDYGFLSDCRSGALVGRDGSIDWWCPDRFDSAAVFGRLLDPGAGHWRLAPVGVDRPGQRVERTYRPDTLVLRTVHHTAQGSVAVTDALAAELGARGHQLGQNSPAVLLRHVEGISGRVRLASDFVPRPEHGLLTPYLHDRPDGGVLAVAGATMLELTSDTLSLHAGQDGVYTEFEVAAGETVGFAAAFGTAYGVAPARLDPSDMLAETVRAWEAYRETHRYEGCYPDLVRHSAVVLTGLTYARSGAVAAALTTSLPEQLGGERNYDYRYAWLRDFSMTLRALWVAACPSEASRLFTWAARSIGRVGADPVPVLFGLTGERDISEHAAEHLRGYADSRPVRFGNDAWRQRQLDVPGEVVAAVWRLHHLLGDPLDYEVREMVCGLTEQVADTWRLPDRGMWETRDVDRHYLSSKVLCWVALDRAVVLAPRLGERADPQRWAAIRDEIRATVLREGWNERVGAYTGAFGSDELDASVLFLPVVGFLPATDSRMRATIDAVERVLGAGGGLVRRWATDPAGFLLCSFLLVECLVLAGERERAGALFERAAGYANDVGLFSEQIDPYTGAQLGNTPQALSHIGLINAAWRLTEPTTD</sequence>
<dbReference type="PANTHER" id="PTHR31616">
    <property type="entry name" value="TREHALASE"/>
    <property type="match status" value="1"/>
</dbReference>
<protein>
    <submittedName>
        <fullName evidence="4">GH15 family glucan-1,4-alpha-glucosidase</fullName>
    </submittedName>
    <submittedName>
        <fullName evidence="3">Glucoamylase</fullName>
    </submittedName>
</protein>
<dbReference type="Pfam" id="PF19291">
    <property type="entry name" value="TREH_N"/>
    <property type="match status" value="1"/>
</dbReference>
<dbReference type="InterPro" id="IPR008928">
    <property type="entry name" value="6-hairpin_glycosidase_sf"/>
</dbReference>
<organism evidence="4 5">
    <name type="scientific">Salinispora arenicola</name>
    <dbReference type="NCBI Taxonomy" id="168697"/>
    <lineage>
        <taxon>Bacteria</taxon>
        <taxon>Bacillati</taxon>
        <taxon>Actinomycetota</taxon>
        <taxon>Actinomycetes</taxon>
        <taxon>Micromonosporales</taxon>
        <taxon>Micromonosporaceae</taxon>
        <taxon>Salinispora</taxon>
    </lineage>
</organism>
<dbReference type="Pfam" id="PF00723">
    <property type="entry name" value="Glyco_hydro_15"/>
    <property type="match status" value="1"/>
</dbReference>
<reference evidence="3 6" key="2">
    <citation type="submission" date="2021-03" db="EMBL/GenBank/DDBJ databases">
        <title>Whole genome shotgun sequence of Salinispora arenicola NBRC 105043.</title>
        <authorList>
            <person name="Komaki H."/>
            <person name="Tamura T."/>
        </authorList>
    </citation>
    <scope>NUCLEOTIDE SEQUENCE [LARGE SCALE GENOMIC DNA]</scope>
    <source>
        <strain evidence="3 6">NBRC 105043</strain>
    </source>
</reference>
<evidence type="ECO:0000313" key="4">
    <source>
        <dbReference type="EMBL" id="TQL35233.1"/>
    </source>
</evidence>
<dbReference type="GeneID" id="93769628"/>
<dbReference type="InterPro" id="IPR012341">
    <property type="entry name" value="6hp_glycosidase-like_sf"/>
</dbReference>